<dbReference type="Proteomes" id="UP000557717">
    <property type="component" value="Unassembled WGS sequence"/>
</dbReference>
<organism evidence="1 2">
    <name type="scientific">Haloferula luteola</name>
    <dbReference type="NCBI Taxonomy" id="595692"/>
    <lineage>
        <taxon>Bacteria</taxon>
        <taxon>Pseudomonadati</taxon>
        <taxon>Verrucomicrobiota</taxon>
        <taxon>Verrucomicrobiia</taxon>
        <taxon>Verrucomicrobiales</taxon>
        <taxon>Verrucomicrobiaceae</taxon>
        <taxon>Haloferula</taxon>
    </lineage>
</organism>
<reference evidence="1 2" key="1">
    <citation type="submission" date="2020-08" db="EMBL/GenBank/DDBJ databases">
        <title>Genomic Encyclopedia of Type Strains, Phase IV (KMG-IV): sequencing the most valuable type-strain genomes for metagenomic binning, comparative biology and taxonomic classification.</title>
        <authorList>
            <person name="Goeker M."/>
        </authorList>
    </citation>
    <scope>NUCLEOTIDE SEQUENCE [LARGE SCALE GENOMIC DNA]</scope>
    <source>
        <strain evidence="1 2">YC6886</strain>
    </source>
</reference>
<keyword evidence="2" id="KW-1185">Reference proteome</keyword>
<dbReference type="GO" id="GO:0005996">
    <property type="term" value="P:monosaccharide metabolic process"/>
    <property type="evidence" value="ECO:0007669"/>
    <property type="project" value="InterPro"/>
</dbReference>
<comment type="caution">
    <text evidence="1">The sequence shown here is derived from an EMBL/GenBank/DDBJ whole genome shotgun (WGS) entry which is preliminary data.</text>
</comment>
<dbReference type="PROSITE" id="PS51257">
    <property type="entry name" value="PROKAR_LIPOPROTEIN"/>
    <property type="match status" value="1"/>
</dbReference>
<gene>
    <name evidence="1" type="ORF">HNR46_002574</name>
</gene>
<sequence length="190" mass="21516">MAWISKSWTAVAGVLVSSCFGPAGGWRAEVAMQTSQLGYRNWIVISEASFPAFSRHGTRQINSYESVPVVLDEVLKTLEQTEHVRPKVYMTRELRSVDNDFAPGVDQLRSDLGTSLHGHEVIELEQDSLITLIQDAQRSFDVLVVRTNTALPYSSIFIELEPGYWDGESETRLRDEMNRQRMDRLASPVR</sequence>
<dbReference type="InterPro" id="IPR023750">
    <property type="entry name" value="RbsD-like_sf"/>
</dbReference>
<dbReference type="GO" id="GO:0048029">
    <property type="term" value="F:monosaccharide binding"/>
    <property type="evidence" value="ECO:0007669"/>
    <property type="project" value="InterPro"/>
</dbReference>
<protein>
    <submittedName>
        <fullName evidence="1">D-ribose pyranose/furanose isomerase RbsD</fullName>
    </submittedName>
</protein>
<evidence type="ECO:0000313" key="2">
    <source>
        <dbReference type="Proteomes" id="UP000557717"/>
    </source>
</evidence>
<dbReference type="AlphaFoldDB" id="A0A840VER9"/>
<dbReference type="RefSeq" id="WP_184019272.1">
    <property type="nucleotide sequence ID" value="NZ_JACHFD010000012.1"/>
</dbReference>
<dbReference type="SUPFAM" id="SSF102546">
    <property type="entry name" value="RbsD-like"/>
    <property type="match status" value="1"/>
</dbReference>
<accession>A0A840VER9</accession>
<name>A0A840VER9_9BACT</name>
<keyword evidence="1" id="KW-0413">Isomerase</keyword>
<dbReference type="GO" id="GO:0016853">
    <property type="term" value="F:isomerase activity"/>
    <property type="evidence" value="ECO:0007669"/>
    <property type="project" value="UniProtKB-KW"/>
</dbReference>
<dbReference type="Gene3D" id="3.40.1650.10">
    <property type="entry name" value="RbsD-like domain"/>
    <property type="match status" value="1"/>
</dbReference>
<proteinExistence type="predicted"/>
<evidence type="ECO:0000313" key="1">
    <source>
        <dbReference type="EMBL" id="MBB5352329.1"/>
    </source>
</evidence>
<dbReference type="EMBL" id="JACHFD010000012">
    <property type="protein sequence ID" value="MBB5352329.1"/>
    <property type="molecule type" value="Genomic_DNA"/>
</dbReference>